<evidence type="ECO:0000313" key="3">
    <source>
        <dbReference type="Proteomes" id="UP000729357"/>
    </source>
</evidence>
<feature type="compositionally biased region" description="Basic and acidic residues" evidence="1">
    <location>
        <begin position="116"/>
        <end position="133"/>
    </location>
</feature>
<organism evidence="2 3">
    <name type="scientific">Aureobasidium melanogenum</name>
    <name type="common">Aureobasidium pullulans var. melanogenum</name>
    <dbReference type="NCBI Taxonomy" id="46634"/>
    <lineage>
        <taxon>Eukaryota</taxon>
        <taxon>Fungi</taxon>
        <taxon>Dikarya</taxon>
        <taxon>Ascomycota</taxon>
        <taxon>Pezizomycotina</taxon>
        <taxon>Dothideomycetes</taxon>
        <taxon>Dothideomycetidae</taxon>
        <taxon>Dothideales</taxon>
        <taxon>Saccotheciaceae</taxon>
        <taxon>Aureobasidium</taxon>
    </lineage>
</organism>
<feature type="region of interest" description="Disordered" evidence="1">
    <location>
        <begin position="48"/>
        <end position="72"/>
    </location>
</feature>
<dbReference type="Proteomes" id="UP000729357">
    <property type="component" value="Unassembled WGS sequence"/>
</dbReference>
<dbReference type="PANTHER" id="PTHR40788">
    <property type="entry name" value="CLR5 DOMAIN-CONTAINING PROTEIN-RELATED"/>
    <property type="match status" value="1"/>
</dbReference>
<protein>
    <submittedName>
        <fullName evidence="2">Uncharacterized protein</fullName>
    </submittedName>
</protein>
<reference evidence="2" key="1">
    <citation type="journal article" date="2021" name="J Fungi (Basel)">
        <title>Virulence traits and population genomics of the black yeast Aureobasidium melanogenum.</title>
        <authorList>
            <person name="Cernosa A."/>
            <person name="Sun X."/>
            <person name="Gostincar C."/>
            <person name="Fang C."/>
            <person name="Gunde-Cimerman N."/>
            <person name="Song Z."/>
        </authorList>
    </citation>
    <scope>NUCLEOTIDE SEQUENCE</scope>
    <source>
        <strain evidence="2">EXF-9298</strain>
    </source>
</reference>
<accession>A0A9P8EY12</accession>
<feature type="region of interest" description="Disordered" evidence="1">
    <location>
        <begin position="87"/>
        <end position="133"/>
    </location>
</feature>
<dbReference type="AlphaFoldDB" id="A0A9P8EY12"/>
<evidence type="ECO:0000256" key="1">
    <source>
        <dbReference type="SAM" id="MobiDB-lite"/>
    </source>
</evidence>
<dbReference type="PANTHER" id="PTHR40788:SF2">
    <property type="entry name" value="CLR5 DOMAIN-CONTAINING PROTEIN"/>
    <property type="match status" value="1"/>
</dbReference>
<comment type="caution">
    <text evidence="2">The sequence shown here is derived from an EMBL/GenBank/DDBJ whole genome shotgun (WGS) entry which is preliminary data.</text>
</comment>
<dbReference type="EMBL" id="JAHFXS010009114">
    <property type="protein sequence ID" value="KAG9917473.1"/>
    <property type="molecule type" value="Genomic_DNA"/>
</dbReference>
<proteinExistence type="predicted"/>
<evidence type="ECO:0000313" key="2">
    <source>
        <dbReference type="EMBL" id="KAG9917473.1"/>
    </source>
</evidence>
<reference evidence="2" key="2">
    <citation type="submission" date="2021-08" db="EMBL/GenBank/DDBJ databases">
        <authorList>
            <person name="Gostincar C."/>
            <person name="Sun X."/>
            <person name="Song Z."/>
            <person name="Gunde-Cimerman N."/>
        </authorList>
    </citation>
    <scope>NUCLEOTIDE SEQUENCE</scope>
    <source>
        <strain evidence="2">EXF-9298</strain>
    </source>
</reference>
<gene>
    <name evidence="2" type="ORF">KCU98_g22763</name>
</gene>
<sequence>MRLAEKRLDKFWATVDNHCEVHTSYSVLHLLMNFFSDWNRKIHRTKRWVEPKESDCSPNQQPEDDKDEEIGLPLHVFDPNARCVHPKKSELLGGIPPQKSKAKTRPDGHTPSPMQETRRDSATSTDDKNETEVKKIKVNKRAFKVFSTMFHVPSATEQQNTGEVAWTEFLYSMKTI</sequence>
<keyword evidence="3" id="KW-1185">Reference proteome</keyword>
<feature type="non-terminal residue" evidence="2">
    <location>
        <position position="176"/>
    </location>
</feature>
<name>A0A9P8EY12_AURME</name>